<evidence type="ECO:0000259" key="20">
    <source>
        <dbReference type="PROSITE" id="PS51387"/>
    </source>
</evidence>
<dbReference type="InterPro" id="IPR016169">
    <property type="entry name" value="FAD-bd_PCMH_sub2"/>
</dbReference>
<keyword evidence="10 19" id="KW-0274">FAD</keyword>
<dbReference type="HAMAP" id="MF_00037">
    <property type="entry name" value="MurB"/>
    <property type="match status" value="1"/>
</dbReference>
<dbReference type="NCBIfam" id="NF010478">
    <property type="entry name" value="PRK13903.1"/>
    <property type="match status" value="1"/>
</dbReference>
<evidence type="ECO:0000256" key="1">
    <source>
        <dbReference type="ARBA" id="ARBA00001974"/>
    </source>
</evidence>
<protein>
    <recommendedName>
        <fullName evidence="6 19">UDP-N-acetylenolpyruvoylglucosamine reductase</fullName>
        <ecNumber evidence="5 19">1.3.1.98</ecNumber>
    </recommendedName>
    <alternativeName>
        <fullName evidence="17 19">UDP-N-acetylmuramate dehydrogenase</fullName>
    </alternativeName>
</protein>
<dbReference type="Proteomes" id="UP000470771">
    <property type="component" value="Unassembled WGS sequence"/>
</dbReference>
<evidence type="ECO:0000256" key="9">
    <source>
        <dbReference type="ARBA" id="ARBA00022630"/>
    </source>
</evidence>
<dbReference type="InterPro" id="IPR016166">
    <property type="entry name" value="FAD-bd_PCMH"/>
</dbReference>
<dbReference type="NCBIfam" id="TIGR00179">
    <property type="entry name" value="murB"/>
    <property type="match status" value="1"/>
</dbReference>
<keyword evidence="9 19" id="KW-0285">Flavoprotein</keyword>
<dbReference type="Gene3D" id="3.30.465.10">
    <property type="match status" value="1"/>
</dbReference>
<dbReference type="EMBL" id="WWNE01000008">
    <property type="protein sequence ID" value="NBG66571.1"/>
    <property type="molecule type" value="Genomic_DNA"/>
</dbReference>
<evidence type="ECO:0000256" key="5">
    <source>
        <dbReference type="ARBA" id="ARBA00012518"/>
    </source>
</evidence>
<evidence type="ECO:0000256" key="18">
    <source>
        <dbReference type="ARBA" id="ARBA00048914"/>
    </source>
</evidence>
<comment type="function">
    <text evidence="2 19">Cell wall formation.</text>
</comment>
<dbReference type="RefSeq" id="WP_160633528.1">
    <property type="nucleotide sequence ID" value="NZ_WWNE01000008.1"/>
</dbReference>
<gene>
    <name evidence="19 21" type="primary">murB</name>
    <name evidence="21" type="ORF">GQN54_10620</name>
</gene>
<keyword evidence="7 19" id="KW-0963">Cytoplasm</keyword>
<evidence type="ECO:0000256" key="15">
    <source>
        <dbReference type="ARBA" id="ARBA00023306"/>
    </source>
</evidence>
<dbReference type="Pfam" id="PF02873">
    <property type="entry name" value="MurB_C"/>
    <property type="match status" value="1"/>
</dbReference>
<reference evidence="21 22" key="1">
    <citation type="submission" date="2019-12" db="EMBL/GenBank/DDBJ databases">
        <authorList>
            <person name="Zhao J."/>
        </authorList>
    </citation>
    <scope>NUCLEOTIDE SEQUENCE [LARGE SCALE GENOMIC DNA]</scope>
    <source>
        <strain evidence="21 22">S-15</strain>
    </source>
</reference>
<dbReference type="GO" id="GO:0051301">
    <property type="term" value="P:cell division"/>
    <property type="evidence" value="ECO:0007669"/>
    <property type="project" value="UniProtKB-KW"/>
</dbReference>
<evidence type="ECO:0000256" key="10">
    <source>
        <dbReference type="ARBA" id="ARBA00022827"/>
    </source>
</evidence>
<dbReference type="UniPathway" id="UPA00219"/>
<organism evidence="21 22">
    <name type="scientific">Acidiluteibacter ferrifornacis</name>
    <dbReference type="NCBI Taxonomy" id="2692424"/>
    <lineage>
        <taxon>Bacteria</taxon>
        <taxon>Pseudomonadati</taxon>
        <taxon>Bacteroidota</taxon>
        <taxon>Flavobacteriia</taxon>
        <taxon>Flavobacteriales</taxon>
        <taxon>Cryomorphaceae</taxon>
        <taxon>Acidiluteibacter</taxon>
    </lineage>
</organism>
<feature type="domain" description="FAD-binding PCMH-type" evidence="20">
    <location>
        <begin position="17"/>
        <end position="188"/>
    </location>
</feature>
<dbReference type="NCBIfam" id="NF000755">
    <property type="entry name" value="PRK00046.1"/>
    <property type="match status" value="1"/>
</dbReference>
<keyword evidence="12 19" id="KW-0133">Cell shape</keyword>
<dbReference type="GO" id="GO:0071555">
    <property type="term" value="P:cell wall organization"/>
    <property type="evidence" value="ECO:0007669"/>
    <property type="project" value="UniProtKB-KW"/>
</dbReference>
<dbReference type="PANTHER" id="PTHR21071">
    <property type="entry name" value="UDP-N-ACETYLENOLPYRUVOYLGLUCOSAMINE REDUCTASE"/>
    <property type="match status" value="1"/>
</dbReference>
<dbReference type="PROSITE" id="PS51387">
    <property type="entry name" value="FAD_PCMH"/>
    <property type="match status" value="1"/>
</dbReference>
<accession>A0A6N9NM79</accession>
<keyword evidence="16 19" id="KW-0961">Cell wall biogenesis/degradation</keyword>
<evidence type="ECO:0000313" key="21">
    <source>
        <dbReference type="EMBL" id="NBG66571.1"/>
    </source>
</evidence>
<comment type="caution">
    <text evidence="21">The sequence shown here is derived from an EMBL/GenBank/DDBJ whole genome shotgun (WGS) entry which is preliminary data.</text>
</comment>
<dbReference type="SUPFAM" id="SSF56176">
    <property type="entry name" value="FAD-binding/transporter-associated domain-like"/>
    <property type="match status" value="1"/>
</dbReference>
<dbReference type="Gene3D" id="3.90.78.10">
    <property type="entry name" value="UDP-N-acetylenolpyruvoylglucosamine reductase, C-terminal domain"/>
    <property type="match status" value="1"/>
</dbReference>
<evidence type="ECO:0000256" key="11">
    <source>
        <dbReference type="ARBA" id="ARBA00022857"/>
    </source>
</evidence>
<evidence type="ECO:0000256" key="16">
    <source>
        <dbReference type="ARBA" id="ARBA00023316"/>
    </source>
</evidence>
<dbReference type="GO" id="GO:0071949">
    <property type="term" value="F:FAD binding"/>
    <property type="evidence" value="ECO:0007669"/>
    <property type="project" value="InterPro"/>
</dbReference>
<dbReference type="InterPro" id="IPR011601">
    <property type="entry name" value="MurB_C"/>
</dbReference>
<dbReference type="GO" id="GO:0008762">
    <property type="term" value="F:UDP-N-acetylmuramate dehydrogenase activity"/>
    <property type="evidence" value="ECO:0007669"/>
    <property type="project" value="UniProtKB-UniRule"/>
</dbReference>
<keyword evidence="8 19" id="KW-0132">Cell division</keyword>
<evidence type="ECO:0000256" key="4">
    <source>
        <dbReference type="ARBA" id="ARBA00004752"/>
    </source>
</evidence>
<dbReference type="InterPro" id="IPR036318">
    <property type="entry name" value="FAD-bd_PCMH-like_sf"/>
</dbReference>
<evidence type="ECO:0000256" key="17">
    <source>
        <dbReference type="ARBA" id="ARBA00031026"/>
    </source>
</evidence>
<dbReference type="GO" id="GO:0008360">
    <property type="term" value="P:regulation of cell shape"/>
    <property type="evidence" value="ECO:0007669"/>
    <property type="project" value="UniProtKB-KW"/>
</dbReference>
<keyword evidence="11 19" id="KW-0521">NADP</keyword>
<dbReference type="SUPFAM" id="SSF56194">
    <property type="entry name" value="Uridine diphospho-N-Acetylenolpyruvylglucosamine reductase, MurB, C-terminal domain"/>
    <property type="match status" value="1"/>
</dbReference>
<comment type="catalytic activity">
    <reaction evidence="18 19">
        <text>UDP-N-acetyl-alpha-D-muramate + NADP(+) = UDP-N-acetyl-3-O-(1-carboxyvinyl)-alpha-D-glucosamine + NADPH + H(+)</text>
        <dbReference type="Rhea" id="RHEA:12248"/>
        <dbReference type="ChEBI" id="CHEBI:15378"/>
        <dbReference type="ChEBI" id="CHEBI:57783"/>
        <dbReference type="ChEBI" id="CHEBI:58349"/>
        <dbReference type="ChEBI" id="CHEBI:68483"/>
        <dbReference type="ChEBI" id="CHEBI:70757"/>
        <dbReference type="EC" id="1.3.1.98"/>
    </reaction>
</comment>
<dbReference type="GO" id="GO:0009252">
    <property type="term" value="P:peptidoglycan biosynthetic process"/>
    <property type="evidence" value="ECO:0007669"/>
    <property type="project" value="UniProtKB-UniRule"/>
</dbReference>
<keyword evidence="14 19" id="KW-0560">Oxidoreductase</keyword>
<name>A0A6N9NM79_9FLAO</name>
<dbReference type="InterPro" id="IPR036635">
    <property type="entry name" value="MurB_C_sf"/>
</dbReference>
<evidence type="ECO:0000256" key="3">
    <source>
        <dbReference type="ARBA" id="ARBA00004496"/>
    </source>
</evidence>
<comment type="pathway">
    <text evidence="4 19">Cell wall biogenesis; peptidoglycan biosynthesis.</text>
</comment>
<feature type="active site" description="Proton donor" evidence="19">
    <location>
        <position position="238"/>
    </location>
</feature>
<dbReference type="InterPro" id="IPR003170">
    <property type="entry name" value="MurB"/>
</dbReference>
<dbReference type="PANTHER" id="PTHR21071:SF4">
    <property type="entry name" value="UDP-N-ACETYLENOLPYRUVOYLGLUCOSAMINE REDUCTASE"/>
    <property type="match status" value="1"/>
</dbReference>
<evidence type="ECO:0000256" key="7">
    <source>
        <dbReference type="ARBA" id="ARBA00022490"/>
    </source>
</evidence>
<proteinExistence type="inferred from homology"/>
<comment type="similarity">
    <text evidence="19">Belongs to the MurB family.</text>
</comment>
<sequence length="338" mass="37029">MQIDKNVSLKSLNTFGIQCSTSELIDLSNENQIPSILEYVANCQKDLLILGGGSNVLFTKDFDGIVLINNLKGIKKTDEDEHSVSLKVAAGEGWHQFVLFCIKNNYAGIENLSLIPGKVGASPMQNIGAYGVEVKDVIESVEAYHLPTSEKRTFSNEVCEFGYRTSIFKTTVKGQYLITAVNFKLNKNPNVNTSYGAINTELNKKGITSPTIKDVSDAVIAIRSSKLPDPKIIGNAGSFFKNPVVSTKKANALKQQFPDIPIYDVGNNEFKLAAGWLIEQCGWKGKTIRNFGVHKQQALVLVNYGGASGNEIFQLSTDILESVKGKFGVELEREVNII</sequence>
<dbReference type="Pfam" id="PF01565">
    <property type="entry name" value="FAD_binding_4"/>
    <property type="match status" value="1"/>
</dbReference>
<evidence type="ECO:0000256" key="12">
    <source>
        <dbReference type="ARBA" id="ARBA00022960"/>
    </source>
</evidence>
<evidence type="ECO:0000256" key="2">
    <source>
        <dbReference type="ARBA" id="ARBA00003921"/>
    </source>
</evidence>
<dbReference type="EC" id="1.3.1.98" evidence="5 19"/>
<evidence type="ECO:0000256" key="13">
    <source>
        <dbReference type="ARBA" id="ARBA00022984"/>
    </source>
</evidence>
<comment type="cofactor">
    <cofactor evidence="1 19">
        <name>FAD</name>
        <dbReference type="ChEBI" id="CHEBI:57692"/>
    </cofactor>
</comment>
<evidence type="ECO:0000256" key="19">
    <source>
        <dbReference type="HAMAP-Rule" id="MF_00037"/>
    </source>
</evidence>
<evidence type="ECO:0000256" key="6">
    <source>
        <dbReference type="ARBA" id="ARBA00015188"/>
    </source>
</evidence>
<keyword evidence="22" id="KW-1185">Reference proteome</keyword>
<evidence type="ECO:0000256" key="14">
    <source>
        <dbReference type="ARBA" id="ARBA00023002"/>
    </source>
</evidence>
<feature type="active site" evidence="19">
    <location>
        <position position="334"/>
    </location>
</feature>
<comment type="subcellular location">
    <subcellularLocation>
        <location evidence="3 19">Cytoplasm</location>
    </subcellularLocation>
</comment>
<keyword evidence="13 19" id="KW-0573">Peptidoglycan synthesis</keyword>
<dbReference type="GO" id="GO:0005829">
    <property type="term" value="C:cytosol"/>
    <property type="evidence" value="ECO:0007669"/>
    <property type="project" value="TreeGrafter"/>
</dbReference>
<evidence type="ECO:0000313" key="22">
    <source>
        <dbReference type="Proteomes" id="UP000470771"/>
    </source>
</evidence>
<dbReference type="Gene3D" id="3.30.43.10">
    <property type="entry name" value="Uridine Diphospho-n-acetylenolpyruvylglucosamine Reductase, domain 2"/>
    <property type="match status" value="1"/>
</dbReference>
<dbReference type="AlphaFoldDB" id="A0A6N9NM79"/>
<dbReference type="InterPro" id="IPR006094">
    <property type="entry name" value="Oxid_FAD_bind_N"/>
</dbReference>
<evidence type="ECO:0000256" key="8">
    <source>
        <dbReference type="ARBA" id="ARBA00022618"/>
    </source>
</evidence>
<keyword evidence="15 19" id="KW-0131">Cell cycle</keyword>
<feature type="active site" evidence="19">
    <location>
        <position position="164"/>
    </location>
</feature>
<dbReference type="InterPro" id="IPR016167">
    <property type="entry name" value="FAD-bd_PCMH_sub1"/>
</dbReference>